<dbReference type="Proteomes" id="UP000807504">
    <property type="component" value="Unassembled WGS sequence"/>
</dbReference>
<dbReference type="GO" id="GO:0020037">
    <property type="term" value="F:heme binding"/>
    <property type="evidence" value="ECO:0007669"/>
    <property type="project" value="InterPro"/>
</dbReference>
<dbReference type="PANTHER" id="PTHR24279">
    <property type="entry name" value="CYTOCHROME P450"/>
    <property type="match status" value="1"/>
</dbReference>
<protein>
    <submittedName>
        <fullName evidence="9">Cytochrome P450 302a1 like protein</fullName>
    </submittedName>
</protein>
<sequence>MAFIFNRQLSQKLYAATLRAFCSQTTGKPYWLSKFPDGQVRSFEEIPIIEERYDARKIHEVSKGWFQKYGHVVRECMTDGTSCVHLYHFDDFRTVYYNDGTFPRRKSHRAIKQYRSERTDMYENVGLGAGDGAEWWMLRNLMAVGITEKIIRSLHPSLEEVADDLVKMLHIAASEGDVNMLPWLFRWAFESIGVVTLNRRLNALSEYLDEEADKMVEAADLTNEMIALTEVDWANYEKHYQRLVPAQDYMYFVILRYVHEISAKGDSNCVVKTLLEQPNGSVKNAITLTMDIFQGALQTVPLTVLMALYNLARNKQVQDAAREELTKLLPLRDSKYFSIVKNFKYDIPPYLNGIVWETLRINPPIIGNRRVLQEDLILGGYIVPKGIHVILHQQVACLLEENFADPLKFNPERHPSPHMQHLEYVFGARRRICFGKTFALDQMALVIAKILRDFEIVYDGEEVNMINRLHNKPEVPLYLRLFPLM</sequence>
<dbReference type="InterPro" id="IPR050479">
    <property type="entry name" value="CYP11_CYP27_families"/>
</dbReference>
<dbReference type="GO" id="GO:0005506">
    <property type="term" value="F:iron ion binding"/>
    <property type="evidence" value="ECO:0007669"/>
    <property type="project" value="InterPro"/>
</dbReference>
<accession>A0A8T0EMA4</accession>
<organism evidence="9 10">
    <name type="scientific">Argiope bruennichi</name>
    <name type="common">Wasp spider</name>
    <name type="synonym">Aranea bruennichi</name>
    <dbReference type="NCBI Taxonomy" id="94029"/>
    <lineage>
        <taxon>Eukaryota</taxon>
        <taxon>Metazoa</taxon>
        <taxon>Ecdysozoa</taxon>
        <taxon>Arthropoda</taxon>
        <taxon>Chelicerata</taxon>
        <taxon>Arachnida</taxon>
        <taxon>Araneae</taxon>
        <taxon>Araneomorphae</taxon>
        <taxon>Entelegynae</taxon>
        <taxon>Araneoidea</taxon>
        <taxon>Araneidae</taxon>
        <taxon>Argiope</taxon>
    </lineage>
</organism>
<comment type="cofactor">
    <cofactor evidence="1 8">
        <name>heme</name>
        <dbReference type="ChEBI" id="CHEBI:30413"/>
    </cofactor>
</comment>
<dbReference type="InterPro" id="IPR001128">
    <property type="entry name" value="Cyt_P450"/>
</dbReference>
<gene>
    <name evidence="9" type="ORF">HNY73_017092</name>
</gene>
<reference evidence="9" key="2">
    <citation type="submission" date="2020-06" db="EMBL/GenBank/DDBJ databases">
        <authorList>
            <person name="Sheffer M."/>
        </authorList>
    </citation>
    <scope>NUCLEOTIDE SEQUENCE</scope>
</reference>
<reference evidence="9" key="1">
    <citation type="journal article" date="2020" name="bioRxiv">
        <title>Chromosome-level reference genome of the European wasp spider Argiope bruennichi: a resource for studies on range expansion and evolutionary adaptation.</title>
        <authorList>
            <person name="Sheffer M.M."/>
            <person name="Hoppe A."/>
            <person name="Krehenwinkel H."/>
            <person name="Uhl G."/>
            <person name="Kuss A.W."/>
            <person name="Jensen L."/>
            <person name="Jensen C."/>
            <person name="Gillespie R.G."/>
            <person name="Hoff K.J."/>
            <person name="Prost S."/>
        </authorList>
    </citation>
    <scope>NUCLEOTIDE SEQUENCE</scope>
</reference>
<evidence type="ECO:0000313" key="9">
    <source>
        <dbReference type="EMBL" id="KAF8774554.1"/>
    </source>
</evidence>
<evidence type="ECO:0000256" key="1">
    <source>
        <dbReference type="ARBA" id="ARBA00001971"/>
    </source>
</evidence>
<name>A0A8T0EMA4_ARGBR</name>
<comment type="caution">
    <text evidence="9">The sequence shown here is derived from an EMBL/GenBank/DDBJ whole genome shotgun (WGS) entry which is preliminary data.</text>
</comment>
<keyword evidence="6 8" id="KW-0408">Iron</keyword>
<evidence type="ECO:0000256" key="7">
    <source>
        <dbReference type="ARBA" id="ARBA00023033"/>
    </source>
</evidence>
<dbReference type="GO" id="GO:0004497">
    <property type="term" value="F:monooxygenase activity"/>
    <property type="evidence" value="ECO:0007669"/>
    <property type="project" value="UniProtKB-KW"/>
</dbReference>
<keyword evidence="4 8" id="KW-0479">Metal-binding</keyword>
<evidence type="ECO:0000313" key="10">
    <source>
        <dbReference type="Proteomes" id="UP000807504"/>
    </source>
</evidence>
<dbReference type="InterPro" id="IPR002401">
    <property type="entry name" value="Cyt_P450_E_grp-I"/>
</dbReference>
<evidence type="ECO:0000256" key="2">
    <source>
        <dbReference type="ARBA" id="ARBA00010617"/>
    </source>
</evidence>
<dbReference type="PRINTS" id="PR00463">
    <property type="entry name" value="EP450I"/>
</dbReference>
<dbReference type="PANTHER" id="PTHR24279:SF120">
    <property type="entry name" value="CYTOCHROME P450"/>
    <property type="match status" value="1"/>
</dbReference>
<evidence type="ECO:0000256" key="4">
    <source>
        <dbReference type="ARBA" id="ARBA00022723"/>
    </source>
</evidence>
<evidence type="ECO:0000256" key="8">
    <source>
        <dbReference type="PIRSR" id="PIRSR602401-1"/>
    </source>
</evidence>
<keyword evidence="7" id="KW-0503">Monooxygenase</keyword>
<evidence type="ECO:0000256" key="5">
    <source>
        <dbReference type="ARBA" id="ARBA00023002"/>
    </source>
</evidence>
<dbReference type="SUPFAM" id="SSF48264">
    <property type="entry name" value="Cytochrome P450"/>
    <property type="match status" value="1"/>
</dbReference>
<feature type="binding site" description="axial binding residue" evidence="8">
    <location>
        <position position="433"/>
    </location>
    <ligand>
        <name>heme</name>
        <dbReference type="ChEBI" id="CHEBI:30413"/>
    </ligand>
    <ligandPart>
        <name>Fe</name>
        <dbReference type="ChEBI" id="CHEBI:18248"/>
    </ligandPart>
</feature>
<proteinExistence type="inferred from homology"/>
<keyword evidence="3 8" id="KW-0349">Heme</keyword>
<dbReference type="AlphaFoldDB" id="A0A8T0EMA4"/>
<dbReference type="GO" id="GO:0016705">
    <property type="term" value="F:oxidoreductase activity, acting on paired donors, with incorporation or reduction of molecular oxygen"/>
    <property type="evidence" value="ECO:0007669"/>
    <property type="project" value="InterPro"/>
</dbReference>
<dbReference type="EMBL" id="JABXBU010002227">
    <property type="protein sequence ID" value="KAF8774554.1"/>
    <property type="molecule type" value="Genomic_DNA"/>
</dbReference>
<dbReference type="InterPro" id="IPR036396">
    <property type="entry name" value="Cyt_P450_sf"/>
</dbReference>
<evidence type="ECO:0000256" key="6">
    <source>
        <dbReference type="ARBA" id="ARBA00023004"/>
    </source>
</evidence>
<keyword evidence="10" id="KW-1185">Reference proteome</keyword>
<dbReference type="Gene3D" id="1.10.630.10">
    <property type="entry name" value="Cytochrome P450"/>
    <property type="match status" value="1"/>
</dbReference>
<comment type="similarity">
    <text evidence="2">Belongs to the cytochrome P450 family.</text>
</comment>
<evidence type="ECO:0000256" key="3">
    <source>
        <dbReference type="ARBA" id="ARBA00022617"/>
    </source>
</evidence>
<dbReference type="Pfam" id="PF00067">
    <property type="entry name" value="p450"/>
    <property type="match status" value="1"/>
</dbReference>
<keyword evidence="5" id="KW-0560">Oxidoreductase</keyword>